<dbReference type="AlphaFoldDB" id="A0A418NSI6"/>
<dbReference type="OrthoDB" id="196105at2"/>
<dbReference type="InterPro" id="IPR007024">
    <property type="entry name" value="BLUF_domain"/>
</dbReference>
<feature type="domain" description="BLUF" evidence="1">
    <location>
        <begin position="1"/>
        <end position="75"/>
    </location>
</feature>
<reference evidence="2 3" key="1">
    <citation type="submission" date="2018-08" db="EMBL/GenBank/DDBJ databases">
        <title>Erythrobacter zhengii sp.nov., a bacterium isolated from deep-sea sediment.</title>
        <authorList>
            <person name="Fang C."/>
            <person name="Wu Y.-H."/>
            <person name="Sun C."/>
            <person name="Wang H."/>
            <person name="Cheng H."/>
            <person name="Meng F.-X."/>
            <person name="Wang C.-S."/>
            <person name="Xu X.-W."/>
        </authorList>
    </citation>
    <scope>NUCLEOTIDE SEQUENCE [LARGE SCALE GENOMIC DNA]</scope>
    <source>
        <strain evidence="2 3">V18</strain>
    </source>
</reference>
<dbReference type="GO" id="GO:0071949">
    <property type="term" value="F:FAD binding"/>
    <property type="evidence" value="ECO:0007669"/>
    <property type="project" value="InterPro"/>
</dbReference>
<evidence type="ECO:0000259" key="1">
    <source>
        <dbReference type="PROSITE" id="PS50925"/>
    </source>
</evidence>
<comment type="caution">
    <text evidence="2">The sequence shown here is derived from an EMBL/GenBank/DDBJ whole genome shotgun (WGS) entry which is preliminary data.</text>
</comment>
<evidence type="ECO:0000313" key="3">
    <source>
        <dbReference type="Proteomes" id="UP000286576"/>
    </source>
</evidence>
<dbReference type="InterPro" id="IPR036046">
    <property type="entry name" value="Acylphosphatase-like_dom_sf"/>
</dbReference>
<dbReference type="PROSITE" id="PS50925">
    <property type="entry name" value="BLUF"/>
    <property type="match status" value="1"/>
</dbReference>
<name>A0A418NSI6_9SPHN</name>
<dbReference type="Proteomes" id="UP000286576">
    <property type="component" value="Unassembled WGS sequence"/>
</dbReference>
<accession>A0A418NSI6</accession>
<dbReference type="GO" id="GO:0009882">
    <property type="term" value="F:blue light photoreceptor activity"/>
    <property type="evidence" value="ECO:0007669"/>
    <property type="project" value="InterPro"/>
</dbReference>
<evidence type="ECO:0000313" key="2">
    <source>
        <dbReference type="EMBL" id="RIV86006.1"/>
    </source>
</evidence>
<dbReference type="Gene3D" id="3.30.70.100">
    <property type="match status" value="1"/>
</dbReference>
<dbReference type="EMBL" id="QXFL01000004">
    <property type="protein sequence ID" value="RIV86006.1"/>
    <property type="molecule type" value="Genomic_DNA"/>
</dbReference>
<gene>
    <name evidence="2" type="ORF">D2V07_11045</name>
</gene>
<organism evidence="2 3">
    <name type="scientific">Aurantiacibacter zhengii</name>
    <dbReference type="NCBI Taxonomy" id="2307003"/>
    <lineage>
        <taxon>Bacteria</taxon>
        <taxon>Pseudomonadati</taxon>
        <taxon>Pseudomonadota</taxon>
        <taxon>Alphaproteobacteria</taxon>
        <taxon>Sphingomonadales</taxon>
        <taxon>Erythrobacteraceae</taxon>
        <taxon>Aurantiacibacter</taxon>
    </lineage>
</organism>
<dbReference type="SMART" id="SM01034">
    <property type="entry name" value="BLUF"/>
    <property type="match status" value="1"/>
</dbReference>
<protein>
    <submittedName>
        <fullName evidence="2">BLUF domain-containing protein</fullName>
    </submittedName>
</protein>
<keyword evidence="3" id="KW-1185">Reference proteome</keyword>
<dbReference type="Pfam" id="PF04940">
    <property type="entry name" value="BLUF"/>
    <property type="match status" value="1"/>
</dbReference>
<sequence length="121" mass="12850">MLAGILSQARRNNARDDITGALLVRHDLYLQLIEGPDAAIDALFGLIAADDRHCDVALLLARGAEDRMFPGWAMLDDEMPSMAWSVEQVADGAIEAAPPEALLGVFARIAAEGRVPPADAG</sequence>
<proteinExistence type="predicted"/>
<dbReference type="SUPFAM" id="SSF54975">
    <property type="entry name" value="Acylphosphatase/BLUF domain-like"/>
    <property type="match status" value="1"/>
</dbReference>